<dbReference type="Proteomes" id="UP000753908">
    <property type="component" value="Unassembled WGS sequence"/>
</dbReference>
<sequence>MTTVTGMKCACESCLCVVSTNDAVEKDGKYYCGEACANNHADGKGCSHQGCSCG</sequence>
<protein>
    <submittedName>
        <fullName evidence="3">Metallothionein</fullName>
    </submittedName>
</protein>
<dbReference type="Pfam" id="PF02069">
    <property type="entry name" value="Metallothio_Pro"/>
    <property type="match status" value="1"/>
</dbReference>
<reference evidence="3" key="2">
    <citation type="journal article" date="2022" name="Microbiol. Resour. Announc.">
        <title>Metagenome Sequencing to Explore Phylogenomics of Terrestrial Cyanobacteria.</title>
        <authorList>
            <person name="Ward R.D."/>
            <person name="Stajich J.E."/>
            <person name="Johansen J.R."/>
            <person name="Huntemann M."/>
            <person name="Clum A."/>
            <person name="Foster B."/>
            <person name="Foster B."/>
            <person name="Roux S."/>
            <person name="Palaniappan K."/>
            <person name="Varghese N."/>
            <person name="Mukherjee S."/>
            <person name="Reddy T.B.K."/>
            <person name="Daum C."/>
            <person name="Copeland A."/>
            <person name="Chen I.A."/>
            <person name="Ivanova N.N."/>
            <person name="Kyrpides N.C."/>
            <person name="Shapiro N."/>
            <person name="Eloe-Fadrosh E.A."/>
            <person name="Pietrasiak N."/>
        </authorList>
    </citation>
    <scope>NUCLEOTIDE SEQUENCE</scope>
    <source>
        <strain evidence="3">CPER-KK1</strain>
    </source>
</reference>
<dbReference type="SUPFAM" id="SSF57868">
    <property type="entry name" value="Metallothionein"/>
    <property type="match status" value="1"/>
</dbReference>
<accession>A0A951PIE9</accession>
<keyword evidence="1" id="KW-0479">Metal-binding</keyword>
<dbReference type="PRINTS" id="PR00859">
    <property type="entry name" value="MTPROKARYOTE"/>
</dbReference>
<keyword evidence="2" id="KW-0480">Metal-thiolate cluster</keyword>
<dbReference type="AlphaFoldDB" id="A0A951PIE9"/>
<evidence type="ECO:0000313" key="4">
    <source>
        <dbReference type="Proteomes" id="UP000753908"/>
    </source>
</evidence>
<name>A0A951PIE9_9CYAN</name>
<evidence type="ECO:0000313" key="3">
    <source>
        <dbReference type="EMBL" id="MBW4544072.1"/>
    </source>
</evidence>
<reference evidence="3" key="1">
    <citation type="submission" date="2021-05" db="EMBL/GenBank/DDBJ databases">
        <authorList>
            <person name="Pietrasiak N."/>
            <person name="Ward R."/>
            <person name="Stajich J.E."/>
            <person name="Kurbessoian T."/>
        </authorList>
    </citation>
    <scope>NUCLEOTIDE SEQUENCE</scope>
    <source>
        <strain evidence="3">CPER-KK1</strain>
    </source>
</reference>
<dbReference type="InterPro" id="IPR000518">
    <property type="entry name" value="Metalthion_fam14_prok"/>
</dbReference>
<evidence type="ECO:0000256" key="1">
    <source>
        <dbReference type="ARBA" id="ARBA00022723"/>
    </source>
</evidence>
<dbReference type="Gene3D" id="2.30.170.10">
    <property type="match status" value="1"/>
</dbReference>
<comment type="caution">
    <text evidence="3">The sequence shown here is derived from an EMBL/GenBank/DDBJ whole genome shotgun (WGS) entry which is preliminary data.</text>
</comment>
<dbReference type="GO" id="GO:0046872">
    <property type="term" value="F:metal ion binding"/>
    <property type="evidence" value="ECO:0007669"/>
    <property type="project" value="UniProtKB-KW"/>
</dbReference>
<dbReference type="EMBL" id="JAHHIF010000006">
    <property type="protein sequence ID" value="MBW4544072.1"/>
    <property type="molecule type" value="Genomic_DNA"/>
</dbReference>
<dbReference type="InterPro" id="IPR017854">
    <property type="entry name" value="Metalthion_dom_sf"/>
</dbReference>
<proteinExistence type="predicted"/>
<gene>
    <name evidence="3" type="ORF">KME25_06470</name>
</gene>
<evidence type="ECO:0000256" key="2">
    <source>
        <dbReference type="ARBA" id="ARBA00022851"/>
    </source>
</evidence>
<organism evidence="3 4">
    <name type="scientific">Symplocastrum torsivum CPER-KK1</name>
    <dbReference type="NCBI Taxonomy" id="450513"/>
    <lineage>
        <taxon>Bacteria</taxon>
        <taxon>Bacillati</taxon>
        <taxon>Cyanobacteriota</taxon>
        <taxon>Cyanophyceae</taxon>
        <taxon>Oscillatoriophycideae</taxon>
        <taxon>Oscillatoriales</taxon>
        <taxon>Microcoleaceae</taxon>
        <taxon>Symplocastrum</taxon>
    </lineage>
</organism>